<gene>
    <name evidence="1" type="ORF">ALC57_12907</name>
</gene>
<evidence type="ECO:0000313" key="2">
    <source>
        <dbReference type="Proteomes" id="UP000078492"/>
    </source>
</evidence>
<evidence type="ECO:0000313" key="1">
    <source>
        <dbReference type="EMBL" id="KYN14879.1"/>
    </source>
</evidence>
<sequence length="111" mass="12451">MYYERKRHFSPILNVKAAAGSRGGYCVACNMGYRKDRGHRCTKKCPLVCESIKICNNCGRFVKLNSKHECGISYCRTCRSLQSSNHSCFMRPLRCKVVTENSGEGTSSATI</sequence>
<proteinExistence type="predicted"/>
<name>A0A151J059_9HYME</name>
<dbReference type="EMBL" id="KQ980652">
    <property type="protein sequence ID" value="KYN14879.1"/>
    <property type="molecule type" value="Genomic_DNA"/>
</dbReference>
<accession>A0A151J059</accession>
<protein>
    <submittedName>
        <fullName evidence="1">Uncharacterized protein</fullName>
    </submittedName>
</protein>
<reference evidence="1 2" key="1">
    <citation type="submission" date="2015-09" db="EMBL/GenBank/DDBJ databases">
        <title>Trachymyrmex cornetzi WGS genome.</title>
        <authorList>
            <person name="Nygaard S."/>
            <person name="Hu H."/>
            <person name="Boomsma J."/>
            <person name="Zhang G."/>
        </authorList>
    </citation>
    <scope>NUCLEOTIDE SEQUENCE [LARGE SCALE GENOMIC DNA]</scope>
    <source>
        <strain evidence="1">Tcor2-1</strain>
        <tissue evidence="1">Whole body</tissue>
    </source>
</reference>
<dbReference type="AlphaFoldDB" id="A0A151J059"/>
<organism evidence="1 2">
    <name type="scientific">Trachymyrmex cornetzi</name>
    <dbReference type="NCBI Taxonomy" id="471704"/>
    <lineage>
        <taxon>Eukaryota</taxon>
        <taxon>Metazoa</taxon>
        <taxon>Ecdysozoa</taxon>
        <taxon>Arthropoda</taxon>
        <taxon>Hexapoda</taxon>
        <taxon>Insecta</taxon>
        <taxon>Pterygota</taxon>
        <taxon>Neoptera</taxon>
        <taxon>Endopterygota</taxon>
        <taxon>Hymenoptera</taxon>
        <taxon>Apocrita</taxon>
        <taxon>Aculeata</taxon>
        <taxon>Formicoidea</taxon>
        <taxon>Formicidae</taxon>
        <taxon>Myrmicinae</taxon>
        <taxon>Trachymyrmex</taxon>
    </lineage>
</organism>
<keyword evidence="2" id="KW-1185">Reference proteome</keyword>
<dbReference type="Proteomes" id="UP000078492">
    <property type="component" value="Unassembled WGS sequence"/>
</dbReference>